<dbReference type="Pfam" id="PF00085">
    <property type="entry name" value="Thioredoxin"/>
    <property type="match status" value="2"/>
</dbReference>
<organism evidence="4 6">
    <name type="scientific">Macrostomum lignano</name>
    <dbReference type="NCBI Taxonomy" id="282301"/>
    <lineage>
        <taxon>Eukaryota</taxon>
        <taxon>Metazoa</taxon>
        <taxon>Spiralia</taxon>
        <taxon>Lophotrochozoa</taxon>
        <taxon>Platyhelminthes</taxon>
        <taxon>Rhabditophora</taxon>
        <taxon>Macrostomorpha</taxon>
        <taxon>Macrostomida</taxon>
        <taxon>Macrostomidae</taxon>
        <taxon>Macrostomum</taxon>
    </lineage>
</organism>
<feature type="region of interest" description="Disordered" evidence="1">
    <location>
        <begin position="431"/>
        <end position="463"/>
    </location>
</feature>
<protein>
    <recommendedName>
        <fullName evidence="3">Thioredoxin domain-containing protein</fullName>
    </recommendedName>
</protein>
<gene>
    <name evidence="4" type="ORF">BOX15_Mlig034270g1</name>
    <name evidence="5" type="ORF">BOX15_Mlig034270g2</name>
</gene>
<dbReference type="InterPro" id="IPR013766">
    <property type="entry name" value="Thioredoxin_domain"/>
</dbReference>
<evidence type="ECO:0000313" key="5">
    <source>
        <dbReference type="EMBL" id="PAA74911.1"/>
    </source>
</evidence>
<dbReference type="SUPFAM" id="SSF52833">
    <property type="entry name" value="Thioredoxin-like"/>
    <property type="match status" value="2"/>
</dbReference>
<evidence type="ECO:0000256" key="2">
    <source>
        <dbReference type="SAM" id="SignalP"/>
    </source>
</evidence>
<sequence length="463" mass="50497">MLLLLPLLAGLLSPIGPAEAKRVLDITEKNLASVVGTKTLALVLFYSPGCQPCVEVLSVMQRLALSHSVSHPDVKFGRIDIRQEPVLAMRFHADEVPVLKAFPHSSTPITFYGEVTEEALVKFLRGLRLQSAVKAGLTRSGESLYGGASLETATDDGGAADEGDSANPWTTGATVVVNASSYASVILDNETNAMLALYTPECGEPCAVYEKIADVFRHEGHHVVFGRADVTREPQLARFFQAQRNPTLLWFPRGDKNNIVRYGGDVDLHEIVGFINDMTGSHRQPDGKLEPGAGRVAQIERLLRDRAADLVLGRNLQQLSEEVAQAASDLPHSKRYVFYYQRLLRQLMKGSPIDRVLERENAAIDQLLNGGGGGGGGIGGGSKMSRAERDEAHKLHNIISGVVDIIVDHLQGERQSAEAAAVAEKRRLMEEQQKRLHEEGELAGDEEEFTEQAEAVKATKEEL</sequence>
<dbReference type="PROSITE" id="PS51352">
    <property type="entry name" value="THIOREDOXIN_2"/>
    <property type="match status" value="1"/>
</dbReference>
<dbReference type="EMBL" id="NIVC01000914">
    <property type="protein sequence ID" value="PAA74911.1"/>
    <property type="molecule type" value="Genomic_DNA"/>
</dbReference>
<dbReference type="PANTHER" id="PTHR45672">
    <property type="entry name" value="PROTEIN DISULFIDE-ISOMERASE C17H9.14C-RELATED"/>
    <property type="match status" value="1"/>
</dbReference>
<feature type="compositionally biased region" description="Acidic residues" evidence="1">
    <location>
        <begin position="441"/>
        <end position="451"/>
    </location>
</feature>
<proteinExistence type="predicted"/>
<dbReference type="STRING" id="282301.A0A267EVI3"/>
<dbReference type="GO" id="GO:0003756">
    <property type="term" value="F:protein disulfide isomerase activity"/>
    <property type="evidence" value="ECO:0007669"/>
    <property type="project" value="TreeGrafter"/>
</dbReference>
<dbReference type="GO" id="GO:0006457">
    <property type="term" value="P:protein folding"/>
    <property type="evidence" value="ECO:0007669"/>
    <property type="project" value="TreeGrafter"/>
</dbReference>
<name>A0A267EVI3_9PLAT</name>
<keyword evidence="2" id="KW-0732">Signal</keyword>
<evidence type="ECO:0000313" key="4">
    <source>
        <dbReference type="EMBL" id="PAA65550.1"/>
    </source>
</evidence>
<dbReference type="OrthoDB" id="10264505at2759"/>
<dbReference type="Proteomes" id="UP000215902">
    <property type="component" value="Unassembled WGS sequence"/>
</dbReference>
<dbReference type="CDD" id="cd02961">
    <property type="entry name" value="PDI_a_family"/>
    <property type="match status" value="2"/>
</dbReference>
<feature type="region of interest" description="Disordered" evidence="1">
    <location>
        <begin position="368"/>
        <end position="388"/>
    </location>
</feature>
<dbReference type="Gene3D" id="3.40.30.10">
    <property type="entry name" value="Glutaredoxin"/>
    <property type="match status" value="2"/>
</dbReference>
<evidence type="ECO:0000313" key="6">
    <source>
        <dbReference type="Proteomes" id="UP000215902"/>
    </source>
</evidence>
<dbReference type="InterPro" id="IPR036249">
    <property type="entry name" value="Thioredoxin-like_sf"/>
</dbReference>
<dbReference type="InterPro" id="IPR051063">
    <property type="entry name" value="PDI"/>
</dbReference>
<dbReference type="PANTHER" id="PTHR45672:SF11">
    <property type="entry name" value="PROTEIN DISULFIDE-ISOMERASE C17H9.14C"/>
    <property type="match status" value="1"/>
</dbReference>
<dbReference type="EMBL" id="NIVC01001639">
    <property type="protein sequence ID" value="PAA65550.1"/>
    <property type="molecule type" value="Genomic_DNA"/>
</dbReference>
<feature type="compositionally biased region" description="Basic and acidic residues" evidence="1">
    <location>
        <begin position="431"/>
        <end position="440"/>
    </location>
</feature>
<feature type="compositionally biased region" description="Gly residues" evidence="1">
    <location>
        <begin position="369"/>
        <end position="382"/>
    </location>
</feature>
<keyword evidence="6" id="KW-1185">Reference proteome</keyword>
<dbReference type="GO" id="GO:0005783">
    <property type="term" value="C:endoplasmic reticulum"/>
    <property type="evidence" value="ECO:0007669"/>
    <property type="project" value="TreeGrafter"/>
</dbReference>
<accession>A0A267EVI3</accession>
<comment type="caution">
    <text evidence="4">The sequence shown here is derived from an EMBL/GenBank/DDBJ whole genome shotgun (WGS) entry which is preliminary data.</text>
</comment>
<reference evidence="4 6" key="1">
    <citation type="submission" date="2017-06" db="EMBL/GenBank/DDBJ databases">
        <title>A platform for efficient transgenesis in Macrostomum lignano, a flatworm model organism for stem cell research.</title>
        <authorList>
            <person name="Berezikov E."/>
        </authorList>
    </citation>
    <scope>NUCLEOTIDE SEQUENCE [LARGE SCALE GENOMIC DNA]</scope>
    <source>
        <strain evidence="4">DV1</strain>
        <tissue evidence="4">Whole organism</tissue>
    </source>
</reference>
<evidence type="ECO:0000259" key="3">
    <source>
        <dbReference type="PROSITE" id="PS51352"/>
    </source>
</evidence>
<feature type="signal peptide" evidence="2">
    <location>
        <begin position="1"/>
        <end position="20"/>
    </location>
</feature>
<feature type="domain" description="Thioredoxin" evidence="3">
    <location>
        <begin position="12"/>
        <end position="129"/>
    </location>
</feature>
<dbReference type="AlphaFoldDB" id="A0A267EVI3"/>
<feature type="chain" id="PRO_5011916047" description="Thioredoxin domain-containing protein" evidence="2">
    <location>
        <begin position="21"/>
        <end position="463"/>
    </location>
</feature>
<evidence type="ECO:0000256" key="1">
    <source>
        <dbReference type="SAM" id="MobiDB-lite"/>
    </source>
</evidence>